<evidence type="ECO:0000259" key="2">
    <source>
        <dbReference type="Pfam" id="PF16655"/>
    </source>
</evidence>
<evidence type="ECO:0000259" key="1">
    <source>
        <dbReference type="Pfam" id="PF09423"/>
    </source>
</evidence>
<accession>A0A4U0ZAX6</accession>
<dbReference type="Proteomes" id="UP000305471">
    <property type="component" value="Unassembled WGS sequence"/>
</dbReference>
<evidence type="ECO:0000313" key="4">
    <source>
        <dbReference type="Proteomes" id="UP000305471"/>
    </source>
</evidence>
<protein>
    <submittedName>
        <fullName evidence="3">Alkaline phosphatase</fullName>
    </submittedName>
</protein>
<dbReference type="PANTHER" id="PTHR43606:SF7">
    <property type="entry name" value="PHOSPHATASE, PUTATIVE (AFU_ORTHOLOGUE AFUA_6G08710)-RELATED"/>
    <property type="match status" value="1"/>
</dbReference>
<feature type="domain" description="Phospholipase D N-terminal" evidence="2">
    <location>
        <begin position="49"/>
        <end position="136"/>
    </location>
</feature>
<dbReference type="InterPro" id="IPR032093">
    <property type="entry name" value="PhoD_N"/>
</dbReference>
<dbReference type="Pfam" id="PF16655">
    <property type="entry name" value="PhoD_N"/>
    <property type="match status" value="1"/>
</dbReference>
<dbReference type="InterPro" id="IPR018946">
    <property type="entry name" value="PhoD-like_MPP"/>
</dbReference>
<dbReference type="InterPro" id="IPR052900">
    <property type="entry name" value="Phospholipid_Metab_Enz"/>
</dbReference>
<dbReference type="PROSITE" id="PS51318">
    <property type="entry name" value="TAT"/>
    <property type="match status" value="1"/>
</dbReference>
<sequence length="547" mass="61962">MKNTINDARRQFFKKAGATASMLSFSASSASYEAFNAPFKLDNNYFFQHGLASGDPLPNAVIVWTRISNVSTDTLVTLHVALDKTMKNSVIVENTITTESRDYTVKIDIEGLTPNTPYFYQFEVNGYRSRVGKTKTAPVTTEHARFAVVSCSNYPEGFFNVYHALTNESAIGNIDAVLHLGDYIYEYAEDEYGDGSRLGRAPLPDKEITSLRDYRTRHAQYKTDPDLALLHASYPFITVWDDHEITNDAHTDGAENHNEGEGDYQLRKAFAIQAYYEWMPIREGSIYRQFRWGSLVDLFMLDTRIEGRDPQVDSPVSAERYDTNRTLLGYTQERWLLNKLTTSTSTWRFLGQQVMFGQFKGLNAPNLEAAGITATKDILALNMDQWDGYPEARQRILDVLKAYRISNTVVLTGDIHTSWAMEIFEDSANGYTNNARIRVGEKPLAVEFVTPSVTSPGLSEPVADPLASLIPTMNPHMKYVELKSHGFMVVDVTHQKVTCDWWFVDTIDSPTYKARLAKSLYTTSKSQRLSENEKLDVSFDYTHNPLK</sequence>
<dbReference type="Gene3D" id="3.60.21.70">
    <property type="entry name" value="PhoD-like phosphatase"/>
    <property type="match status" value="1"/>
</dbReference>
<feature type="domain" description="PhoD-like phosphatase metallophosphatase" evidence="1">
    <location>
        <begin position="146"/>
        <end position="501"/>
    </location>
</feature>
<organism evidence="3 4">
    <name type="scientific">Alteromonas portus</name>
    <dbReference type="NCBI Taxonomy" id="2565549"/>
    <lineage>
        <taxon>Bacteria</taxon>
        <taxon>Pseudomonadati</taxon>
        <taxon>Pseudomonadota</taxon>
        <taxon>Gammaproteobacteria</taxon>
        <taxon>Alteromonadales</taxon>
        <taxon>Alteromonadaceae</taxon>
        <taxon>Alteromonas/Salinimonas group</taxon>
        <taxon>Alteromonas</taxon>
    </lineage>
</organism>
<dbReference type="Pfam" id="PF09423">
    <property type="entry name" value="PhoD"/>
    <property type="match status" value="1"/>
</dbReference>
<dbReference type="Gene3D" id="2.60.40.380">
    <property type="entry name" value="Purple acid phosphatase-like, N-terminal"/>
    <property type="match status" value="1"/>
</dbReference>
<dbReference type="SUPFAM" id="SSF56300">
    <property type="entry name" value="Metallo-dependent phosphatases"/>
    <property type="match status" value="1"/>
</dbReference>
<dbReference type="PANTHER" id="PTHR43606">
    <property type="entry name" value="PHOSPHATASE, PUTATIVE (AFU_ORTHOLOGUE AFUA_6G08710)-RELATED"/>
    <property type="match status" value="1"/>
</dbReference>
<gene>
    <name evidence="3" type="ORF">E5672_19470</name>
</gene>
<dbReference type="InterPro" id="IPR038607">
    <property type="entry name" value="PhoD-like_sf"/>
</dbReference>
<dbReference type="RefSeq" id="WP_136783838.1">
    <property type="nucleotide sequence ID" value="NZ_SWCO01000012.1"/>
</dbReference>
<dbReference type="InterPro" id="IPR029052">
    <property type="entry name" value="Metallo-depent_PP-like"/>
</dbReference>
<comment type="caution">
    <text evidence="3">The sequence shown here is derived from an EMBL/GenBank/DDBJ whole genome shotgun (WGS) entry which is preliminary data.</text>
</comment>
<keyword evidence="4" id="KW-1185">Reference proteome</keyword>
<dbReference type="CDD" id="cd07389">
    <property type="entry name" value="MPP_PhoD"/>
    <property type="match status" value="1"/>
</dbReference>
<proteinExistence type="predicted"/>
<dbReference type="EMBL" id="SWCO01000012">
    <property type="protein sequence ID" value="TKB00845.1"/>
    <property type="molecule type" value="Genomic_DNA"/>
</dbReference>
<dbReference type="InterPro" id="IPR006311">
    <property type="entry name" value="TAT_signal"/>
</dbReference>
<dbReference type="AlphaFoldDB" id="A0A4U0ZAX6"/>
<evidence type="ECO:0000313" key="3">
    <source>
        <dbReference type="EMBL" id="TKB00845.1"/>
    </source>
</evidence>
<reference evidence="3 4" key="1">
    <citation type="submission" date="2019-04" db="EMBL/GenBank/DDBJ databases">
        <title>Alteromonas portus sp. nov., an alginate lyase-excreting marine bacterium.</title>
        <authorList>
            <person name="Huang H."/>
            <person name="Mo K."/>
            <person name="Bao S."/>
        </authorList>
    </citation>
    <scope>NUCLEOTIDE SEQUENCE [LARGE SCALE GENOMIC DNA]</scope>
    <source>
        <strain evidence="3 4">HB161718</strain>
    </source>
</reference>
<name>A0A4U0ZAX6_9ALTE</name>
<dbReference type="OrthoDB" id="327733at2"/>